<evidence type="ECO:0000313" key="3">
    <source>
        <dbReference type="EMBL" id="GGM96835.1"/>
    </source>
</evidence>
<keyword evidence="4" id="KW-1185">Reference proteome</keyword>
<name>A0A917UI03_9ACTN</name>
<evidence type="ECO:0000259" key="2">
    <source>
        <dbReference type="Pfam" id="PF00440"/>
    </source>
</evidence>
<reference evidence="3" key="1">
    <citation type="journal article" date="2014" name="Int. J. Syst. Evol. Microbiol.">
        <title>Complete genome sequence of Corynebacterium casei LMG S-19264T (=DSM 44701T), isolated from a smear-ripened cheese.</title>
        <authorList>
            <consortium name="US DOE Joint Genome Institute (JGI-PGF)"/>
            <person name="Walter F."/>
            <person name="Albersmeier A."/>
            <person name="Kalinowski J."/>
            <person name="Ruckert C."/>
        </authorList>
    </citation>
    <scope>NUCLEOTIDE SEQUENCE</scope>
    <source>
        <strain evidence="3">CGMCC 4.7110</strain>
    </source>
</reference>
<dbReference type="Pfam" id="PF00440">
    <property type="entry name" value="TetR_N"/>
    <property type="match status" value="1"/>
</dbReference>
<organism evidence="3 4">
    <name type="scientific">Streptomyces fuscichromogenes</name>
    <dbReference type="NCBI Taxonomy" id="1324013"/>
    <lineage>
        <taxon>Bacteria</taxon>
        <taxon>Bacillati</taxon>
        <taxon>Actinomycetota</taxon>
        <taxon>Actinomycetes</taxon>
        <taxon>Kitasatosporales</taxon>
        <taxon>Streptomycetaceae</taxon>
        <taxon>Streptomyces</taxon>
    </lineage>
</organism>
<dbReference type="RefSeq" id="WP_189261970.1">
    <property type="nucleotide sequence ID" value="NZ_BMML01000003.1"/>
</dbReference>
<dbReference type="SUPFAM" id="SSF46689">
    <property type="entry name" value="Homeodomain-like"/>
    <property type="match status" value="1"/>
</dbReference>
<dbReference type="InterPro" id="IPR001647">
    <property type="entry name" value="HTH_TetR"/>
</dbReference>
<dbReference type="AlphaFoldDB" id="A0A917UI03"/>
<dbReference type="EMBL" id="BMML01000003">
    <property type="protein sequence ID" value="GGM96835.1"/>
    <property type="molecule type" value="Genomic_DNA"/>
</dbReference>
<reference evidence="3" key="2">
    <citation type="submission" date="2020-09" db="EMBL/GenBank/DDBJ databases">
        <authorList>
            <person name="Sun Q."/>
            <person name="Zhou Y."/>
        </authorList>
    </citation>
    <scope>NUCLEOTIDE SEQUENCE</scope>
    <source>
        <strain evidence="3">CGMCC 4.7110</strain>
    </source>
</reference>
<dbReference type="Proteomes" id="UP000653411">
    <property type="component" value="Unassembled WGS sequence"/>
</dbReference>
<sequence>MGTQSATGRVNQKLRTRTAIVQAAAELSRTGQEVTMPEVARKALVSEATAYRYFPDLLSLLTEAIAGQLPTPAEALIAVADSADPVERVAAVTEFLLRHVQARQGVVRAMIAATVVRPAEAAARPGLRFGMIDHALAPAVESGSVGPAALEQLKRDLAVVVSAEALFSLTDLHGLDPEDAISSLLHTATTLTRAALWDAERPAIRAGRAPTRRPHTDT</sequence>
<evidence type="ECO:0000313" key="4">
    <source>
        <dbReference type="Proteomes" id="UP000653411"/>
    </source>
</evidence>
<comment type="caution">
    <text evidence="3">The sequence shown here is derived from an EMBL/GenBank/DDBJ whole genome shotgun (WGS) entry which is preliminary data.</text>
</comment>
<dbReference type="Gene3D" id="1.10.357.10">
    <property type="entry name" value="Tetracycline Repressor, domain 2"/>
    <property type="match status" value="1"/>
</dbReference>
<protein>
    <submittedName>
        <fullName evidence="3">TetR family transcriptional regulator</fullName>
    </submittedName>
</protein>
<accession>A0A917UI03</accession>
<proteinExistence type="predicted"/>
<keyword evidence="1" id="KW-0238">DNA-binding</keyword>
<evidence type="ECO:0000256" key="1">
    <source>
        <dbReference type="ARBA" id="ARBA00023125"/>
    </source>
</evidence>
<gene>
    <name evidence="3" type="ORF">GCM10011578_016940</name>
</gene>
<dbReference type="InterPro" id="IPR009057">
    <property type="entry name" value="Homeodomain-like_sf"/>
</dbReference>
<feature type="domain" description="HTH tetR-type" evidence="2">
    <location>
        <begin position="22"/>
        <end position="56"/>
    </location>
</feature>
<dbReference type="GO" id="GO:0003677">
    <property type="term" value="F:DNA binding"/>
    <property type="evidence" value="ECO:0007669"/>
    <property type="project" value="UniProtKB-KW"/>
</dbReference>